<comment type="caution">
    <text evidence="2">The sequence shown here is derived from an EMBL/GenBank/DDBJ whole genome shotgun (WGS) entry which is preliminary data.</text>
</comment>
<evidence type="ECO:0000313" key="2">
    <source>
        <dbReference type="EMBL" id="CDC74311.1"/>
    </source>
</evidence>
<dbReference type="Proteomes" id="UP000017938">
    <property type="component" value="Unassembled WGS sequence"/>
</dbReference>
<protein>
    <submittedName>
        <fullName evidence="3">Acyl carrier protein</fullName>
    </submittedName>
</protein>
<gene>
    <name evidence="2" type="ORF">BN580_01469</name>
    <name evidence="3" type="ORF">MR241_06660</name>
</gene>
<dbReference type="AlphaFoldDB" id="R6U2I8"/>
<proteinExistence type="predicted"/>
<dbReference type="Proteomes" id="UP001139365">
    <property type="component" value="Unassembled WGS sequence"/>
</dbReference>
<feature type="domain" description="Carrier" evidence="1">
    <location>
        <begin position="1"/>
        <end position="73"/>
    </location>
</feature>
<sequence length="75" mass="8457">MDKIIGFLTELHPDVDFETCDTLVDDGILDSMDIVSLVTDIFNEFDVRIPADRIVPENFNSAAALWELVSELIDE</sequence>
<name>R6U2I8_9BACT</name>
<accession>R6U2I8</accession>
<dbReference type="SUPFAM" id="SSF47336">
    <property type="entry name" value="ACP-like"/>
    <property type="match status" value="1"/>
</dbReference>
<dbReference type="STRING" id="1263015.BN580_01469"/>
<dbReference type="PROSITE" id="PS50075">
    <property type="entry name" value="CARRIER"/>
    <property type="match status" value="1"/>
</dbReference>
<organism evidence="2 4">
    <name type="scientific">Candidatus Colimorpha enterica</name>
    <dbReference type="NCBI Taxonomy" id="3083063"/>
    <lineage>
        <taxon>Bacteria</taxon>
        <taxon>Pseudomonadati</taxon>
        <taxon>Bacteroidota</taxon>
        <taxon>Bacteroidia</taxon>
        <taxon>Bacteroidales</taxon>
        <taxon>Candidatus Colimorpha</taxon>
    </lineage>
</organism>
<evidence type="ECO:0000313" key="3">
    <source>
        <dbReference type="EMBL" id="MCI5755958.1"/>
    </source>
</evidence>
<reference evidence="2" key="1">
    <citation type="submission" date="2012-11" db="EMBL/GenBank/DDBJ databases">
        <title>Dependencies among metagenomic species, viruses, plasmids and units of genetic variation.</title>
        <authorList>
            <person name="Nielsen H.B."/>
            <person name="Almeida M."/>
            <person name="Juncker A.S."/>
            <person name="Rasmussen S."/>
            <person name="Li J."/>
            <person name="Sunagawa S."/>
            <person name="Plichta D."/>
            <person name="Gautier L."/>
            <person name="Le Chatelier E."/>
            <person name="Peletier E."/>
            <person name="Bonde I."/>
            <person name="Nielsen T."/>
            <person name="Manichanh C."/>
            <person name="Arumugam M."/>
            <person name="Batto J."/>
            <person name="Santos M.B.Q.D."/>
            <person name="Blom N."/>
            <person name="Borruel N."/>
            <person name="Burgdorf K.S."/>
            <person name="Boumezbeur F."/>
            <person name="Casellas F."/>
            <person name="Dore J."/>
            <person name="Guarner F."/>
            <person name="Hansen T."/>
            <person name="Hildebrand F."/>
            <person name="Kaas R.S."/>
            <person name="Kennedy S."/>
            <person name="Kristiansen K."/>
            <person name="Kultima J.R."/>
            <person name="Leonard P."/>
            <person name="Levenez F."/>
            <person name="Lund O."/>
            <person name="Moumen B."/>
            <person name="Le Paslier D."/>
            <person name="Pons N."/>
            <person name="Pedersen O."/>
            <person name="Prifti E."/>
            <person name="Qin J."/>
            <person name="Raes J."/>
            <person name="Tap J."/>
            <person name="Tims S."/>
            <person name="Ussery D.W."/>
            <person name="Yamada T."/>
            <person name="MetaHit consortium"/>
            <person name="Renault P."/>
            <person name="Sicheritz-Ponten T."/>
            <person name="Bork P."/>
            <person name="Wang J."/>
            <person name="Brunak S."/>
            <person name="Ehrlich S.D."/>
        </authorList>
    </citation>
    <scope>NUCLEOTIDE SEQUENCE [LARGE SCALE GENOMIC DNA]</scope>
</reference>
<dbReference type="InterPro" id="IPR009081">
    <property type="entry name" value="PP-bd_ACP"/>
</dbReference>
<evidence type="ECO:0000313" key="5">
    <source>
        <dbReference type="Proteomes" id="UP001139365"/>
    </source>
</evidence>
<evidence type="ECO:0000313" key="4">
    <source>
        <dbReference type="Proteomes" id="UP000017938"/>
    </source>
</evidence>
<dbReference type="InterPro" id="IPR036736">
    <property type="entry name" value="ACP-like_sf"/>
</dbReference>
<dbReference type="Gene3D" id="1.10.1200.10">
    <property type="entry name" value="ACP-like"/>
    <property type="match status" value="1"/>
</dbReference>
<evidence type="ECO:0000259" key="1">
    <source>
        <dbReference type="PROSITE" id="PS50075"/>
    </source>
</evidence>
<dbReference type="EMBL" id="JALEMU010000103">
    <property type="protein sequence ID" value="MCI5755958.1"/>
    <property type="molecule type" value="Genomic_DNA"/>
</dbReference>
<reference evidence="3 5" key="2">
    <citation type="submission" date="2022-03" db="EMBL/GenBank/DDBJ databases">
        <title>Metagenome-assembled genomes from swine fecal metagenomes.</title>
        <authorList>
            <person name="Holman D.B."/>
            <person name="Kommadath A."/>
        </authorList>
    </citation>
    <scope>NUCLEOTIDE SEQUENCE [LARGE SCALE GENOMIC DNA]</scope>
    <source>
        <strain evidence="3">SUG147</strain>
    </source>
</reference>
<dbReference type="EMBL" id="CBFW010000209">
    <property type="protein sequence ID" value="CDC74311.1"/>
    <property type="molecule type" value="Genomic_DNA"/>
</dbReference>